<evidence type="ECO:0000313" key="1">
    <source>
        <dbReference type="EMBL" id="ATY59488.1"/>
    </source>
</evidence>
<reference evidence="1 2" key="1">
    <citation type="journal article" date="2017" name="BMC Genomics">
        <title>Chromosome level assembly and secondary metabolite potential of the parasitic fungus Cordyceps militaris.</title>
        <authorList>
            <person name="Kramer G.J."/>
            <person name="Nodwell J.R."/>
        </authorList>
    </citation>
    <scope>NUCLEOTIDE SEQUENCE [LARGE SCALE GENOMIC DNA]</scope>
    <source>
        <strain evidence="1 2">ATCC 34164</strain>
    </source>
</reference>
<gene>
    <name evidence="1" type="ORF">A9K55_003695</name>
</gene>
<evidence type="ECO:0000313" key="2">
    <source>
        <dbReference type="Proteomes" id="UP000323067"/>
    </source>
</evidence>
<organism evidence="1 2">
    <name type="scientific">Cordyceps militaris</name>
    <name type="common">Caterpillar fungus</name>
    <name type="synonym">Clavaria militaris</name>
    <dbReference type="NCBI Taxonomy" id="73501"/>
    <lineage>
        <taxon>Eukaryota</taxon>
        <taxon>Fungi</taxon>
        <taxon>Dikarya</taxon>
        <taxon>Ascomycota</taxon>
        <taxon>Pezizomycotina</taxon>
        <taxon>Sordariomycetes</taxon>
        <taxon>Hypocreomycetidae</taxon>
        <taxon>Hypocreales</taxon>
        <taxon>Cordycipitaceae</taxon>
        <taxon>Cordyceps</taxon>
    </lineage>
</organism>
<dbReference type="EMBL" id="CP023322">
    <property type="protein sequence ID" value="ATY59488.1"/>
    <property type="molecule type" value="Genomic_DNA"/>
</dbReference>
<sequence>MSVDNFRLAPSNIFHPWNRDIPYFHSEAEYNNRLQVPFPAGRNSTRRFPWLVEPGMQSIEAYQRILALTNPQSRQPRRLRTYICTAGVVRPRGNFVVPRWGISPSADPRERRERDVCFTLLSFTEHRAIQAWFWAEAGIEIRPCLYVATPMGGMMMASPGRTSRRAVCERLGLGGADAQFPMSQLPKGVLRIGTAGVHAWSVAQSRNASTCGLAYSDFGFRRVYWL</sequence>
<protein>
    <submittedName>
        <fullName evidence="1">Uncharacterized protein</fullName>
    </submittedName>
</protein>
<dbReference type="OrthoDB" id="4864174at2759"/>
<accession>A0A2H4S8Q0</accession>
<dbReference type="Proteomes" id="UP000323067">
    <property type="component" value="Chromosome iv"/>
</dbReference>
<dbReference type="AlphaFoldDB" id="A0A2H4S8Q0"/>
<name>A0A2H4S8Q0_CORMI</name>
<dbReference type="VEuPathDB" id="FungiDB:A9K55_003695"/>
<proteinExistence type="predicted"/>